<name>A0A8J7W7M3_9EURY</name>
<protein>
    <recommendedName>
        <fullName evidence="3">Flavodoxin</fullName>
    </recommendedName>
</protein>
<dbReference type="EMBL" id="JWHL01000007">
    <property type="protein sequence ID" value="MBR1369008.1"/>
    <property type="molecule type" value="Genomic_DNA"/>
</dbReference>
<proteinExistence type="predicted"/>
<dbReference type="RefSeq" id="WP_211530675.1">
    <property type="nucleotide sequence ID" value="NZ_JWHL01000007.1"/>
</dbReference>
<dbReference type="InterPro" id="IPR029039">
    <property type="entry name" value="Flavoprotein-like_sf"/>
</dbReference>
<keyword evidence="2" id="KW-1185">Reference proteome</keyword>
<evidence type="ECO:0000313" key="1">
    <source>
        <dbReference type="EMBL" id="MBR1369008.1"/>
    </source>
</evidence>
<evidence type="ECO:0000313" key="2">
    <source>
        <dbReference type="Proteomes" id="UP000730161"/>
    </source>
</evidence>
<dbReference type="OrthoDB" id="73155at2157"/>
<sequence length="162" mass="17567">MRSICVYHSETGNTHAVMEEIIRSIASESLRVRDMAGYGKATMYLLGAPRALFGNSAEIEPSSIDLRGYDLVIIGSPVWASRPTPAVNAIFSALKNASGKKTVLVCTSGGSPGDTLKIMSDRAQSLGMEVLGRYHIPHSIKGRRDDEELNALKGFLWDIARS</sequence>
<accession>A0A8J7W7M3</accession>
<gene>
    <name evidence="1" type="ORF">RJ53_05620</name>
</gene>
<dbReference type="Gene3D" id="3.40.50.360">
    <property type="match status" value="1"/>
</dbReference>
<dbReference type="PANTHER" id="PTHR39201:SF1">
    <property type="entry name" value="FLAVODOXIN-LIKE DOMAIN-CONTAINING PROTEIN"/>
    <property type="match status" value="1"/>
</dbReference>
<dbReference type="PANTHER" id="PTHR39201">
    <property type="entry name" value="EXPORTED PROTEIN-RELATED"/>
    <property type="match status" value="1"/>
</dbReference>
<dbReference type="SUPFAM" id="SSF52218">
    <property type="entry name" value="Flavoproteins"/>
    <property type="match status" value="1"/>
</dbReference>
<evidence type="ECO:0008006" key="3">
    <source>
        <dbReference type="Google" id="ProtNLM"/>
    </source>
</evidence>
<comment type="caution">
    <text evidence="1">The sequence shown here is derived from an EMBL/GenBank/DDBJ whole genome shotgun (WGS) entry which is preliminary data.</text>
</comment>
<organism evidence="1 2">
    <name type="scientific">Methanocalculus chunghsingensis</name>
    <dbReference type="NCBI Taxonomy" id="156457"/>
    <lineage>
        <taxon>Archaea</taxon>
        <taxon>Methanobacteriati</taxon>
        <taxon>Methanobacteriota</taxon>
        <taxon>Stenosarchaea group</taxon>
        <taxon>Methanomicrobia</taxon>
        <taxon>Methanomicrobiales</taxon>
        <taxon>Methanocalculaceae</taxon>
        <taxon>Methanocalculus</taxon>
    </lineage>
</organism>
<dbReference type="AlphaFoldDB" id="A0A8J7W7M3"/>
<dbReference type="Proteomes" id="UP000730161">
    <property type="component" value="Unassembled WGS sequence"/>
</dbReference>
<reference evidence="1" key="1">
    <citation type="submission" date="2014-12" db="EMBL/GenBank/DDBJ databases">
        <authorList>
            <person name="Huang H.-H."/>
            <person name="Chen S.-C."/>
            <person name="Lai M.-C."/>
        </authorList>
    </citation>
    <scope>NUCLEOTIDE SEQUENCE</scope>
    <source>
        <strain evidence="1">K1F9705b</strain>
    </source>
</reference>